<protein>
    <recommendedName>
        <fullName evidence="2">C2H2-type domain-containing protein</fullName>
    </recommendedName>
</protein>
<evidence type="ECO:0000256" key="1">
    <source>
        <dbReference type="SAM" id="MobiDB-lite"/>
    </source>
</evidence>
<dbReference type="InterPro" id="IPR021842">
    <property type="entry name" value="DUF3435"/>
</dbReference>
<name>A0A9P9D9T9_9PLEO</name>
<accession>A0A9P9D9T9</accession>
<feature type="domain" description="C2H2-type" evidence="2">
    <location>
        <begin position="228"/>
        <end position="249"/>
    </location>
</feature>
<dbReference type="PROSITE" id="PS00028">
    <property type="entry name" value="ZINC_FINGER_C2H2_1"/>
    <property type="match status" value="1"/>
</dbReference>
<evidence type="ECO:0000313" key="3">
    <source>
        <dbReference type="EMBL" id="KAH7115333.1"/>
    </source>
</evidence>
<organism evidence="3 4">
    <name type="scientific">Dendryphion nanum</name>
    <dbReference type="NCBI Taxonomy" id="256645"/>
    <lineage>
        <taxon>Eukaryota</taxon>
        <taxon>Fungi</taxon>
        <taxon>Dikarya</taxon>
        <taxon>Ascomycota</taxon>
        <taxon>Pezizomycotina</taxon>
        <taxon>Dothideomycetes</taxon>
        <taxon>Pleosporomycetidae</taxon>
        <taxon>Pleosporales</taxon>
        <taxon>Torulaceae</taxon>
        <taxon>Dendryphion</taxon>
    </lineage>
</organism>
<dbReference type="PANTHER" id="PTHR37535:SF2">
    <property type="entry name" value="FINGER DOMAIN PROTEIN, PUTATIVE (AFU_ORTHOLOGUE AFUA_6G09300)-RELATED"/>
    <property type="match status" value="1"/>
</dbReference>
<dbReference type="Pfam" id="PF11917">
    <property type="entry name" value="DUF3435"/>
    <property type="match status" value="1"/>
</dbReference>
<dbReference type="Proteomes" id="UP000700596">
    <property type="component" value="Unassembled WGS sequence"/>
</dbReference>
<feature type="non-terminal residue" evidence="3">
    <location>
        <position position="1"/>
    </location>
</feature>
<feature type="region of interest" description="Disordered" evidence="1">
    <location>
        <begin position="137"/>
        <end position="163"/>
    </location>
</feature>
<evidence type="ECO:0000259" key="2">
    <source>
        <dbReference type="PROSITE" id="PS00028"/>
    </source>
</evidence>
<dbReference type="OrthoDB" id="4485682at2759"/>
<dbReference type="AlphaFoldDB" id="A0A9P9D9T9"/>
<comment type="caution">
    <text evidence="3">The sequence shown here is derived from an EMBL/GenBank/DDBJ whole genome shotgun (WGS) entry which is preliminary data.</text>
</comment>
<dbReference type="EMBL" id="JAGMWT010000016">
    <property type="protein sequence ID" value="KAH7115333.1"/>
    <property type="molecule type" value="Genomic_DNA"/>
</dbReference>
<dbReference type="InterPro" id="IPR013087">
    <property type="entry name" value="Znf_C2H2_type"/>
</dbReference>
<keyword evidence="4" id="KW-1185">Reference proteome</keyword>
<dbReference type="PANTHER" id="PTHR37535">
    <property type="entry name" value="FLUG DOMAIN PROTEIN"/>
    <property type="match status" value="1"/>
</dbReference>
<sequence>SVNDLPIIRTLFNQREQLKRKLGKGAAQHPDYTNINHEIIQEKQRQQHQLLQDITEQWEYGQPVRGVKNQLASFGPHDDAIVAIAAVTAVDAVGPEQKELVEATYAPPGETPEAEISHRSRAISAVVAYCGIREGRVPPSRAKRSHDRVAAPSKGRDDHEPDPTAVALEAAKVSVYKEKRPKVCFVCLGDESLPIECRLYSFSASTDLSKHFKRRHLQYIGEADVFTCNICRVSLHSKMHIQRHAIDTHGTVS</sequence>
<proteinExistence type="predicted"/>
<reference evidence="3" key="1">
    <citation type="journal article" date="2021" name="Nat. Commun.">
        <title>Genetic determinants of endophytism in the Arabidopsis root mycobiome.</title>
        <authorList>
            <person name="Mesny F."/>
            <person name="Miyauchi S."/>
            <person name="Thiergart T."/>
            <person name="Pickel B."/>
            <person name="Atanasova L."/>
            <person name="Karlsson M."/>
            <person name="Huettel B."/>
            <person name="Barry K.W."/>
            <person name="Haridas S."/>
            <person name="Chen C."/>
            <person name="Bauer D."/>
            <person name="Andreopoulos W."/>
            <person name="Pangilinan J."/>
            <person name="LaButti K."/>
            <person name="Riley R."/>
            <person name="Lipzen A."/>
            <person name="Clum A."/>
            <person name="Drula E."/>
            <person name="Henrissat B."/>
            <person name="Kohler A."/>
            <person name="Grigoriev I.V."/>
            <person name="Martin F.M."/>
            <person name="Hacquard S."/>
        </authorList>
    </citation>
    <scope>NUCLEOTIDE SEQUENCE</scope>
    <source>
        <strain evidence="3">MPI-CAGE-CH-0243</strain>
    </source>
</reference>
<gene>
    <name evidence="3" type="ORF">B0J11DRAFT_594677</name>
</gene>
<evidence type="ECO:0000313" key="4">
    <source>
        <dbReference type="Proteomes" id="UP000700596"/>
    </source>
</evidence>